<proteinExistence type="predicted"/>
<feature type="compositionally biased region" description="Polar residues" evidence="1">
    <location>
        <begin position="1"/>
        <end position="15"/>
    </location>
</feature>
<dbReference type="Gene3D" id="1.10.10.10">
    <property type="entry name" value="Winged helix-like DNA-binding domain superfamily/Winged helix DNA-binding domain"/>
    <property type="match status" value="1"/>
</dbReference>
<name>A0A917S103_9ACTN</name>
<dbReference type="InterPro" id="IPR036390">
    <property type="entry name" value="WH_DNA-bd_sf"/>
</dbReference>
<feature type="domain" description="HTH marR-type" evidence="2">
    <location>
        <begin position="26"/>
        <end position="168"/>
    </location>
</feature>
<dbReference type="Pfam" id="PF01047">
    <property type="entry name" value="MarR"/>
    <property type="match status" value="1"/>
</dbReference>
<evidence type="ECO:0000256" key="1">
    <source>
        <dbReference type="SAM" id="MobiDB-lite"/>
    </source>
</evidence>
<dbReference type="SUPFAM" id="SSF46785">
    <property type="entry name" value="Winged helix' DNA-binding domain"/>
    <property type="match status" value="1"/>
</dbReference>
<keyword evidence="4" id="KW-1185">Reference proteome</keyword>
<dbReference type="InterPro" id="IPR000835">
    <property type="entry name" value="HTH_MarR-typ"/>
</dbReference>
<dbReference type="InterPro" id="IPR036388">
    <property type="entry name" value="WH-like_DNA-bd_sf"/>
</dbReference>
<evidence type="ECO:0000313" key="4">
    <source>
        <dbReference type="Proteomes" id="UP000613840"/>
    </source>
</evidence>
<dbReference type="AlphaFoldDB" id="A0A917S103"/>
<organism evidence="3 4">
    <name type="scientific">Microlunatus endophyticus</name>
    <dbReference type="NCBI Taxonomy" id="1716077"/>
    <lineage>
        <taxon>Bacteria</taxon>
        <taxon>Bacillati</taxon>
        <taxon>Actinomycetota</taxon>
        <taxon>Actinomycetes</taxon>
        <taxon>Propionibacteriales</taxon>
        <taxon>Propionibacteriaceae</taxon>
        <taxon>Microlunatus</taxon>
    </lineage>
</organism>
<dbReference type="InterPro" id="IPR052526">
    <property type="entry name" value="HTH-type_Bedaq_tolerance"/>
</dbReference>
<evidence type="ECO:0000259" key="2">
    <source>
        <dbReference type="PROSITE" id="PS50995"/>
    </source>
</evidence>
<evidence type="ECO:0000313" key="3">
    <source>
        <dbReference type="EMBL" id="GGL46163.1"/>
    </source>
</evidence>
<gene>
    <name evidence="3" type="ORF">GCM10011575_00130</name>
</gene>
<comment type="caution">
    <text evidence="3">The sequence shown here is derived from an EMBL/GenBank/DDBJ whole genome shotgun (WGS) entry which is preliminary data.</text>
</comment>
<reference evidence="3" key="1">
    <citation type="journal article" date="2014" name="Int. J. Syst. Evol. Microbiol.">
        <title>Complete genome sequence of Corynebacterium casei LMG S-19264T (=DSM 44701T), isolated from a smear-ripened cheese.</title>
        <authorList>
            <consortium name="US DOE Joint Genome Institute (JGI-PGF)"/>
            <person name="Walter F."/>
            <person name="Albersmeier A."/>
            <person name="Kalinowski J."/>
            <person name="Ruckert C."/>
        </authorList>
    </citation>
    <scope>NUCLEOTIDE SEQUENCE</scope>
    <source>
        <strain evidence="3">CGMCC 4.7306</strain>
    </source>
</reference>
<accession>A0A917S103</accession>
<reference evidence="3" key="2">
    <citation type="submission" date="2020-09" db="EMBL/GenBank/DDBJ databases">
        <authorList>
            <person name="Sun Q."/>
            <person name="Zhou Y."/>
        </authorList>
    </citation>
    <scope>NUCLEOTIDE SEQUENCE</scope>
    <source>
        <strain evidence="3">CGMCC 4.7306</strain>
    </source>
</reference>
<dbReference type="Proteomes" id="UP000613840">
    <property type="component" value="Unassembled WGS sequence"/>
</dbReference>
<protein>
    <recommendedName>
        <fullName evidence="2">HTH marR-type domain-containing protein</fullName>
    </recommendedName>
</protein>
<dbReference type="GO" id="GO:0003700">
    <property type="term" value="F:DNA-binding transcription factor activity"/>
    <property type="evidence" value="ECO:0007669"/>
    <property type="project" value="InterPro"/>
</dbReference>
<sequence length="175" mass="19056">MTDVTQLEHQGSTRQTGRDPVAPGSERELADAVARLRRAMRRAARSADPDNALSVAQLELLSAVAENPGARPSQIARFLHLAPNSVTTLVNGLSALDLITRSSNTDDRRTVRLTLTPTGEDAVLRWQATNAGILRTAYDDLHPGWQHLITAALPAVRELIGTIDQLVDQDPKQEK</sequence>
<dbReference type="PROSITE" id="PS50995">
    <property type="entry name" value="HTH_MARR_2"/>
    <property type="match status" value="1"/>
</dbReference>
<dbReference type="SMART" id="SM00347">
    <property type="entry name" value="HTH_MARR"/>
    <property type="match status" value="1"/>
</dbReference>
<dbReference type="PANTHER" id="PTHR39515">
    <property type="entry name" value="CONSERVED PROTEIN"/>
    <property type="match status" value="1"/>
</dbReference>
<dbReference type="EMBL" id="BMMZ01000001">
    <property type="protein sequence ID" value="GGL46163.1"/>
    <property type="molecule type" value="Genomic_DNA"/>
</dbReference>
<feature type="region of interest" description="Disordered" evidence="1">
    <location>
        <begin position="1"/>
        <end position="26"/>
    </location>
</feature>
<dbReference type="PANTHER" id="PTHR39515:SF2">
    <property type="entry name" value="HTH-TYPE TRANSCRIPTIONAL REGULATOR RV0880"/>
    <property type="match status" value="1"/>
</dbReference>